<dbReference type="CDD" id="cd02252">
    <property type="entry name" value="nylC_like"/>
    <property type="match status" value="1"/>
</dbReference>
<dbReference type="Pfam" id="PF03576">
    <property type="entry name" value="Peptidase_S58"/>
    <property type="match status" value="1"/>
</dbReference>
<dbReference type="Gene3D" id="3.60.70.12">
    <property type="entry name" value="L-amino peptidase D-ALA esterase/amidase"/>
    <property type="match status" value="1"/>
</dbReference>
<dbReference type="InterPro" id="IPR016117">
    <property type="entry name" value="ArgJ-like_dom_sf"/>
</dbReference>
<dbReference type="PANTHER" id="PTHR36512">
    <property type="entry name" value="D-AMINOPEPTIDASE"/>
    <property type="match status" value="1"/>
</dbReference>
<gene>
    <name evidence="2" type="ORF">Ato02nite_076340</name>
</gene>
<reference evidence="2 3" key="1">
    <citation type="submission" date="2021-03" db="EMBL/GenBank/DDBJ databases">
        <title>Whole genome shotgun sequence of Actinoplanes toevensis NBRC 105298.</title>
        <authorList>
            <person name="Komaki H."/>
            <person name="Tamura T."/>
        </authorList>
    </citation>
    <scope>NUCLEOTIDE SEQUENCE [LARGE SCALE GENOMIC DNA]</scope>
    <source>
        <strain evidence="2 3">NBRC 105298</strain>
    </source>
</reference>
<name>A0A919W911_9ACTN</name>
<dbReference type="EMBL" id="BOQN01000100">
    <property type="protein sequence ID" value="GIM95841.1"/>
    <property type="molecule type" value="Genomic_DNA"/>
</dbReference>
<keyword evidence="3" id="KW-1185">Reference proteome</keyword>
<evidence type="ECO:0000256" key="1">
    <source>
        <dbReference type="ARBA" id="ARBA00007068"/>
    </source>
</evidence>
<comment type="caution">
    <text evidence="2">The sequence shown here is derived from an EMBL/GenBank/DDBJ whole genome shotgun (WGS) entry which is preliminary data.</text>
</comment>
<sequence>MTGVRVGHYEKIGDGWLTGTTVVLAPPGGAVGGVDVRGAGPGTRETDLLDPRNLVERVHAVVLGGGSAFGLDAAGGVMRRLADAGIGFPVGAAPGQVVPIVPAAVLFDLGRGGDWQAVPDASFGAAAHDAASSGPVPMGTVGAGAGAKAGGLKGGVGSASTVVDGLTLGALAVVNAVGSGVDPATGELYGLPYGLAGEFPAVAPRPHDPPGASDADFHTTIGVVATDAALTKAQCQKLAGVAHDGLARAIRPAHSMFDGDTIFALATGNGLPLAVEDFNTLLTVAADTFSRAIVHGLLAATGAGGLRAYREPPR</sequence>
<dbReference type="PANTHER" id="PTHR36512:SF3">
    <property type="entry name" value="BLR5678 PROTEIN"/>
    <property type="match status" value="1"/>
</dbReference>
<dbReference type="Proteomes" id="UP000677082">
    <property type="component" value="Unassembled WGS sequence"/>
</dbReference>
<dbReference type="InterPro" id="IPR005321">
    <property type="entry name" value="Peptidase_S58_DmpA"/>
</dbReference>
<dbReference type="GO" id="GO:0004177">
    <property type="term" value="F:aminopeptidase activity"/>
    <property type="evidence" value="ECO:0007669"/>
    <property type="project" value="TreeGrafter"/>
</dbReference>
<accession>A0A919W911</accession>
<protein>
    <recommendedName>
        <fullName evidence="4">Hydrolase</fullName>
    </recommendedName>
</protein>
<comment type="similarity">
    <text evidence="1">Belongs to the peptidase S58 family.</text>
</comment>
<organism evidence="2 3">
    <name type="scientific">Paractinoplanes toevensis</name>
    <dbReference type="NCBI Taxonomy" id="571911"/>
    <lineage>
        <taxon>Bacteria</taxon>
        <taxon>Bacillati</taxon>
        <taxon>Actinomycetota</taxon>
        <taxon>Actinomycetes</taxon>
        <taxon>Micromonosporales</taxon>
        <taxon>Micromonosporaceae</taxon>
        <taxon>Paractinoplanes</taxon>
    </lineage>
</organism>
<evidence type="ECO:0000313" key="3">
    <source>
        <dbReference type="Proteomes" id="UP000677082"/>
    </source>
</evidence>
<evidence type="ECO:0000313" key="2">
    <source>
        <dbReference type="EMBL" id="GIM95841.1"/>
    </source>
</evidence>
<evidence type="ECO:0008006" key="4">
    <source>
        <dbReference type="Google" id="ProtNLM"/>
    </source>
</evidence>
<dbReference type="AlphaFoldDB" id="A0A919W911"/>
<dbReference type="SUPFAM" id="SSF56266">
    <property type="entry name" value="DmpA/ArgJ-like"/>
    <property type="match status" value="1"/>
</dbReference>
<proteinExistence type="inferred from homology"/>